<evidence type="ECO:0000259" key="6">
    <source>
        <dbReference type="PROSITE" id="PS50929"/>
    </source>
</evidence>
<dbReference type="EMBL" id="UINC01042993">
    <property type="protein sequence ID" value="SVB46376.1"/>
    <property type="molecule type" value="Genomic_DNA"/>
</dbReference>
<dbReference type="PANTHER" id="PTHR43394">
    <property type="entry name" value="ATP-DEPENDENT PERMEASE MDL1, MITOCHONDRIAL"/>
    <property type="match status" value="1"/>
</dbReference>
<evidence type="ECO:0000256" key="1">
    <source>
        <dbReference type="ARBA" id="ARBA00004141"/>
    </source>
</evidence>
<sequence>VLLAVFFLFCVSILSLAGPYLTKIAIDDHISVSNLDGLDQIAIIYIIVLGVAFICQFFQTYLMQYIGQKVMYDLRTQTFAHMHRMSFKFFDRNPIGKLITRVVNDVEVLNEMLTSGLILVFSDLFILTGVFCMMLYLDWGMTLVVCLIFPLLYFATKAYRIRARD</sequence>
<comment type="subcellular location">
    <subcellularLocation>
        <location evidence="1">Membrane</location>
        <topology evidence="1">Multi-pass membrane protein</topology>
    </subcellularLocation>
</comment>
<evidence type="ECO:0000256" key="2">
    <source>
        <dbReference type="ARBA" id="ARBA00022692"/>
    </source>
</evidence>
<feature type="transmembrane region" description="Helical" evidence="5">
    <location>
        <begin position="117"/>
        <end position="136"/>
    </location>
</feature>
<dbReference type="GO" id="GO:0016020">
    <property type="term" value="C:membrane"/>
    <property type="evidence" value="ECO:0007669"/>
    <property type="project" value="UniProtKB-SubCell"/>
</dbReference>
<feature type="non-terminal residue" evidence="7">
    <location>
        <position position="165"/>
    </location>
</feature>
<dbReference type="Gene3D" id="1.20.1560.10">
    <property type="entry name" value="ABC transporter type 1, transmembrane domain"/>
    <property type="match status" value="1"/>
</dbReference>
<feature type="non-terminal residue" evidence="7">
    <location>
        <position position="1"/>
    </location>
</feature>
<keyword evidence="4 5" id="KW-0472">Membrane</keyword>
<dbReference type="GO" id="GO:0005524">
    <property type="term" value="F:ATP binding"/>
    <property type="evidence" value="ECO:0007669"/>
    <property type="project" value="InterPro"/>
</dbReference>
<gene>
    <name evidence="7" type="ORF">METZ01_LOCUS199230</name>
</gene>
<dbReference type="PROSITE" id="PS50929">
    <property type="entry name" value="ABC_TM1F"/>
    <property type="match status" value="1"/>
</dbReference>
<reference evidence="7" key="1">
    <citation type="submission" date="2018-05" db="EMBL/GenBank/DDBJ databases">
        <authorList>
            <person name="Lanie J.A."/>
            <person name="Ng W.-L."/>
            <person name="Kazmierczak K.M."/>
            <person name="Andrzejewski T.M."/>
            <person name="Davidsen T.M."/>
            <person name="Wayne K.J."/>
            <person name="Tettelin H."/>
            <person name="Glass J.I."/>
            <person name="Rusch D."/>
            <person name="Podicherti R."/>
            <person name="Tsui H.-C.T."/>
            <person name="Winkler M.E."/>
        </authorList>
    </citation>
    <scope>NUCLEOTIDE SEQUENCE</scope>
</reference>
<dbReference type="Pfam" id="PF00664">
    <property type="entry name" value="ABC_membrane"/>
    <property type="match status" value="1"/>
</dbReference>
<dbReference type="InterPro" id="IPR036640">
    <property type="entry name" value="ABC1_TM_sf"/>
</dbReference>
<feature type="transmembrane region" description="Helical" evidence="5">
    <location>
        <begin position="41"/>
        <end position="62"/>
    </location>
</feature>
<dbReference type="AlphaFoldDB" id="A0A382E6H7"/>
<dbReference type="InterPro" id="IPR011527">
    <property type="entry name" value="ABC1_TM_dom"/>
</dbReference>
<evidence type="ECO:0000256" key="3">
    <source>
        <dbReference type="ARBA" id="ARBA00022989"/>
    </source>
</evidence>
<evidence type="ECO:0000256" key="4">
    <source>
        <dbReference type="ARBA" id="ARBA00023136"/>
    </source>
</evidence>
<keyword evidence="2 5" id="KW-0812">Transmembrane</keyword>
<dbReference type="SUPFAM" id="SSF90123">
    <property type="entry name" value="ABC transporter transmembrane region"/>
    <property type="match status" value="1"/>
</dbReference>
<evidence type="ECO:0000313" key="7">
    <source>
        <dbReference type="EMBL" id="SVB46376.1"/>
    </source>
</evidence>
<evidence type="ECO:0000256" key="5">
    <source>
        <dbReference type="SAM" id="Phobius"/>
    </source>
</evidence>
<dbReference type="PANTHER" id="PTHR43394:SF1">
    <property type="entry name" value="ATP-BINDING CASSETTE SUB-FAMILY B MEMBER 10, MITOCHONDRIAL"/>
    <property type="match status" value="1"/>
</dbReference>
<organism evidence="7">
    <name type="scientific">marine metagenome</name>
    <dbReference type="NCBI Taxonomy" id="408172"/>
    <lineage>
        <taxon>unclassified sequences</taxon>
        <taxon>metagenomes</taxon>
        <taxon>ecological metagenomes</taxon>
    </lineage>
</organism>
<dbReference type="CDD" id="cd18544">
    <property type="entry name" value="ABC_6TM_TmrA_like"/>
    <property type="match status" value="1"/>
</dbReference>
<accession>A0A382E6H7</accession>
<proteinExistence type="predicted"/>
<name>A0A382E6H7_9ZZZZ</name>
<dbReference type="InterPro" id="IPR039421">
    <property type="entry name" value="Type_1_exporter"/>
</dbReference>
<protein>
    <recommendedName>
        <fullName evidence="6">ABC transmembrane type-1 domain-containing protein</fullName>
    </recommendedName>
</protein>
<dbReference type="GO" id="GO:0015421">
    <property type="term" value="F:ABC-type oligopeptide transporter activity"/>
    <property type="evidence" value="ECO:0007669"/>
    <property type="project" value="TreeGrafter"/>
</dbReference>
<keyword evidence="3 5" id="KW-1133">Transmembrane helix</keyword>
<feature type="transmembrane region" description="Helical" evidence="5">
    <location>
        <begin position="142"/>
        <end position="159"/>
    </location>
</feature>
<feature type="domain" description="ABC transmembrane type-1" evidence="6">
    <location>
        <begin position="2"/>
        <end position="165"/>
    </location>
</feature>